<dbReference type="SUPFAM" id="SSF52402">
    <property type="entry name" value="Adenine nucleotide alpha hydrolases-like"/>
    <property type="match status" value="1"/>
</dbReference>
<dbReference type="AlphaFoldDB" id="A0AAP2DV60"/>
<accession>A0AAP2DV60</accession>
<organism evidence="9 10">
    <name type="scientific">Dawidia cretensis</name>
    <dbReference type="NCBI Taxonomy" id="2782350"/>
    <lineage>
        <taxon>Bacteria</taxon>
        <taxon>Pseudomonadati</taxon>
        <taxon>Bacteroidota</taxon>
        <taxon>Cytophagia</taxon>
        <taxon>Cytophagales</taxon>
        <taxon>Chryseotaleaceae</taxon>
        <taxon>Dawidia</taxon>
    </lineage>
</organism>
<evidence type="ECO:0000256" key="5">
    <source>
        <dbReference type="ARBA" id="ARBA00022840"/>
    </source>
</evidence>
<feature type="domain" description="Glutamine amidotransferase type-2" evidence="8">
    <location>
        <begin position="62"/>
        <end position="154"/>
    </location>
</feature>
<dbReference type="PIRSF" id="PIRSF001589">
    <property type="entry name" value="Asn_synthetase_glu-h"/>
    <property type="match status" value="1"/>
</dbReference>
<dbReference type="PANTHER" id="PTHR43284">
    <property type="entry name" value="ASPARAGINE SYNTHETASE (GLUTAMINE-HYDROLYZING)"/>
    <property type="match status" value="1"/>
</dbReference>
<dbReference type="GO" id="GO:0005829">
    <property type="term" value="C:cytosol"/>
    <property type="evidence" value="ECO:0007669"/>
    <property type="project" value="TreeGrafter"/>
</dbReference>
<evidence type="ECO:0000256" key="2">
    <source>
        <dbReference type="ARBA" id="ARBA00005752"/>
    </source>
</evidence>
<keyword evidence="10" id="KW-1185">Reference proteome</keyword>
<evidence type="ECO:0000256" key="6">
    <source>
        <dbReference type="ARBA" id="ARBA00048741"/>
    </source>
</evidence>
<dbReference type="Pfam" id="PF13537">
    <property type="entry name" value="GATase_7"/>
    <property type="match status" value="1"/>
</dbReference>
<name>A0AAP2DV60_9BACT</name>
<comment type="catalytic activity">
    <reaction evidence="6">
        <text>L-aspartate + L-glutamine + ATP + H2O = L-asparagine + L-glutamate + AMP + diphosphate + H(+)</text>
        <dbReference type="Rhea" id="RHEA:12228"/>
        <dbReference type="ChEBI" id="CHEBI:15377"/>
        <dbReference type="ChEBI" id="CHEBI:15378"/>
        <dbReference type="ChEBI" id="CHEBI:29985"/>
        <dbReference type="ChEBI" id="CHEBI:29991"/>
        <dbReference type="ChEBI" id="CHEBI:30616"/>
        <dbReference type="ChEBI" id="CHEBI:33019"/>
        <dbReference type="ChEBI" id="CHEBI:58048"/>
        <dbReference type="ChEBI" id="CHEBI:58359"/>
        <dbReference type="ChEBI" id="CHEBI:456215"/>
        <dbReference type="EC" id="6.3.5.4"/>
    </reaction>
</comment>
<keyword evidence="4" id="KW-0547">Nucleotide-binding</keyword>
<dbReference type="Gene3D" id="3.40.50.620">
    <property type="entry name" value="HUPs"/>
    <property type="match status" value="1"/>
</dbReference>
<dbReference type="InterPro" id="IPR051786">
    <property type="entry name" value="ASN_synthetase/amidase"/>
</dbReference>
<dbReference type="Gene3D" id="3.60.20.10">
    <property type="entry name" value="Glutamine Phosphoribosylpyrophosphate, subunit 1, domain 1"/>
    <property type="match status" value="1"/>
</dbReference>
<dbReference type="PANTHER" id="PTHR43284:SF1">
    <property type="entry name" value="ASPARAGINE SYNTHETASE"/>
    <property type="match status" value="1"/>
</dbReference>
<keyword evidence="5" id="KW-0067">ATP-binding</keyword>
<protein>
    <recommendedName>
        <fullName evidence="3">asparagine synthase (glutamine-hydrolyzing)</fullName>
        <ecNumber evidence="3">6.3.5.4</ecNumber>
    </recommendedName>
</protein>
<evidence type="ECO:0000259" key="8">
    <source>
        <dbReference type="Pfam" id="PF13537"/>
    </source>
</evidence>
<comment type="pathway">
    <text evidence="1">Amino-acid biosynthesis; L-asparagine biosynthesis; L-asparagine from L-aspartate (L-Gln route): step 1/1.</text>
</comment>
<evidence type="ECO:0000256" key="4">
    <source>
        <dbReference type="ARBA" id="ARBA00022741"/>
    </source>
</evidence>
<dbReference type="Proteomes" id="UP001319080">
    <property type="component" value="Unassembled WGS sequence"/>
</dbReference>
<comment type="caution">
    <text evidence="9">The sequence shown here is derived from an EMBL/GenBank/DDBJ whole genome shotgun (WGS) entry which is preliminary data.</text>
</comment>
<evidence type="ECO:0000256" key="3">
    <source>
        <dbReference type="ARBA" id="ARBA00012737"/>
    </source>
</evidence>
<proteinExistence type="inferred from homology"/>
<dbReference type="InterPro" id="IPR006426">
    <property type="entry name" value="Asn_synth_AEB"/>
</dbReference>
<dbReference type="GO" id="GO:0006529">
    <property type="term" value="P:asparagine biosynthetic process"/>
    <property type="evidence" value="ECO:0007669"/>
    <property type="project" value="InterPro"/>
</dbReference>
<dbReference type="RefSeq" id="WP_254083614.1">
    <property type="nucleotide sequence ID" value="NZ_JAHESE010000004.1"/>
</dbReference>
<reference evidence="9 10" key="1">
    <citation type="submission" date="2021-05" db="EMBL/GenBank/DDBJ databases">
        <title>A Polyphasic approach of four new species of the genus Ohtaekwangia: Ohtaekwangia histidinii sp. nov., Ohtaekwangia cretensis sp. nov., Ohtaekwangia indiensis sp. nov., Ohtaekwangia reichenbachii sp. nov. from diverse environment.</title>
        <authorList>
            <person name="Octaviana S."/>
        </authorList>
    </citation>
    <scope>NUCLEOTIDE SEQUENCE [LARGE SCALE GENOMIC DNA]</scope>
    <source>
        <strain evidence="9 10">PWU5</strain>
    </source>
</reference>
<dbReference type="EMBL" id="JAHESE010000004">
    <property type="protein sequence ID" value="MBT1708025.1"/>
    <property type="molecule type" value="Genomic_DNA"/>
</dbReference>
<dbReference type="InterPro" id="IPR017932">
    <property type="entry name" value="GATase_2_dom"/>
</dbReference>
<evidence type="ECO:0000256" key="1">
    <source>
        <dbReference type="ARBA" id="ARBA00005187"/>
    </source>
</evidence>
<dbReference type="GO" id="GO:0005524">
    <property type="term" value="F:ATP binding"/>
    <property type="evidence" value="ECO:0007669"/>
    <property type="project" value="UniProtKB-KW"/>
</dbReference>
<dbReference type="Pfam" id="PF00733">
    <property type="entry name" value="Asn_synthase"/>
    <property type="match status" value="2"/>
</dbReference>
<dbReference type="InterPro" id="IPR001962">
    <property type="entry name" value="Asn_synthase"/>
</dbReference>
<evidence type="ECO:0000259" key="7">
    <source>
        <dbReference type="Pfam" id="PF00733"/>
    </source>
</evidence>
<feature type="domain" description="Asparagine synthetase" evidence="7">
    <location>
        <begin position="423"/>
        <end position="572"/>
    </location>
</feature>
<evidence type="ECO:0000313" key="9">
    <source>
        <dbReference type="EMBL" id="MBT1708025.1"/>
    </source>
</evidence>
<gene>
    <name evidence="9" type="ORF">KK062_07320</name>
</gene>
<comment type="similarity">
    <text evidence="2">Belongs to the asparagine synthetase family.</text>
</comment>
<dbReference type="InterPro" id="IPR029055">
    <property type="entry name" value="Ntn_hydrolases_N"/>
</dbReference>
<dbReference type="InterPro" id="IPR014729">
    <property type="entry name" value="Rossmann-like_a/b/a_fold"/>
</dbReference>
<dbReference type="GO" id="GO:0004066">
    <property type="term" value="F:asparagine synthase (glutamine-hydrolyzing) activity"/>
    <property type="evidence" value="ECO:0007669"/>
    <property type="project" value="UniProtKB-EC"/>
</dbReference>
<feature type="domain" description="Asparagine synthetase" evidence="7">
    <location>
        <begin position="233"/>
        <end position="358"/>
    </location>
</feature>
<sequence>MAGFVGACSRALSVTEASVARAAQMTVYSPKATEVPVFADRALIVHRSFFGFLETTRNHAQAGGLHAWVDGEIYNQAELATAPGEVFADTLLRHYRDGRLEQLLARVDGVYIALLYDTDRRQLHVLVDRYGLRPFYLYHGQGHLLFGAEVKCFLELETFTPRIRRDVVDSFMHLEHFLGDTTWFEGVWVAAPSTWYTYSLDDDSLRQKRYWTWAAMKPRTLTLDEAAEEMGMLLDQANKSRAIHDGYTVGVALSGGMDSRAILAAVHEQNPPTYTFGIEGSADVAVAKQVVAVAGVTHIAYDTHVDHWLEQRFSGIWKTDGMFNVYHMHYSHLMDKIAAVMDVNLSGFLGDAVIGGTYLSKKGKTFLSQRINTEVARHYYGPYYTQCDLNDSFFDLDKVDPYLFYNRGRRMIGMGAEEAAKIIPQRVPFMDNKLMELSYALPDAYRVNSGVYYRALLRKYPAFYETIPNASSGVPLTEHPTLAYALRKKYNKLVYAVKYKLGIPTSYTDVYNWIKVPETAAAIRQLLDPKTALYAQYTSDDYVTKFLEPHVQGKHNYMKQVMGAVTVEIWLQQVFNKKYRRYEAKH</sequence>
<evidence type="ECO:0000313" key="10">
    <source>
        <dbReference type="Proteomes" id="UP001319080"/>
    </source>
</evidence>
<dbReference type="EC" id="6.3.5.4" evidence="3"/>
<dbReference type="SUPFAM" id="SSF56235">
    <property type="entry name" value="N-terminal nucleophile aminohydrolases (Ntn hydrolases)"/>
    <property type="match status" value="1"/>
</dbReference>